<evidence type="ECO:0000313" key="1">
    <source>
        <dbReference type="EMBL" id="TDV99699.1"/>
    </source>
</evidence>
<dbReference type="SUPFAM" id="SSF109604">
    <property type="entry name" value="HD-domain/PDEase-like"/>
    <property type="match status" value="1"/>
</dbReference>
<dbReference type="Proteomes" id="UP000294697">
    <property type="component" value="Unassembled WGS sequence"/>
</dbReference>
<dbReference type="PANTHER" id="PTHR45228">
    <property type="entry name" value="CYCLIC DI-GMP PHOSPHODIESTERASE TM_0186-RELATED"/>
    <property type="match status" value="1"/>
</dbReference>
<dbReference type="Gene3D" id="1.10.3210.10">
    <property type="entry name" value="Hypothetical protein af1432"/>
    <property type="match status" value="1"/>
</dbReference>
<dbReference type="EMBL" id="SODA01000030">
    <property type="protein sequence ID" value="TDV99699.1"/>
    <property type="molecule type" value="Genomic_DNA"/>
</dbReference>
<accession>A0A4R7YSD1</accession>
<name>A0A4R7YSD1_9FIRM</name>
<proteinExistence type="predicted"/>
<dbReference type="AlphaFoldDB" id="A0A4R7YSD1"/>
<protein>
    <submittedName>
        <fullName evidence="1">Uncharacterized protein</fullName>
    </submittedName>
</protein>
<gene>
    <name evidence="1" type="ORF">C8C77_13016</name>
</gene>
<evidence type="ECO:0000313" key="2">
    <source>
        <dbReference type="Proteomes" id="UP000294697"/>
    </source>
</evidence>
<sequence length="94" mass="11063">MSKSREAKKKLVQNILINLENKSGENREHLQRMKRTAAEFGDYIDLKIDAYDVMRNKNIYKNKMTKKAAIRELKSCSGTQFDPELTDKFIDFIF</sequence>
<dbReference type="InterPro" id="IPR052020">
    <property type="entry name" value="Cyclic_di-GMP/3'3'-cGAMP_PDE"/>
</dbReference>
<comment type="caution">
    <text evidence="1">The sequence shown here is derived from an EMBL/GenBank/DDBJ whole genome shotgun (WGS) entry which is preliminary data.</text>
</comment>
<organism evidence="1 2">
    <name type="scientific">Halanaerobium saccharolyticum</name>
    <dbReference type="NCBI Taxonomy" id="43595"/>
    <lineage>
        <taxon>Bacteria</taxon>
        <taxon>Bacillati</taxon>
        <taxon>Bacillota</taxon>
        <taxon>Clostridia</taxon>
        <taxon>Halanaerobiales</taxon>
        <taxon>Halanaerobiaceae</taxon>
        <taxon>Halanaerobium</taxon>
    </lineage>
</organism>
<reference evidence="1 2" key="1">
    <citation type="submission" date="2019-03" db="EMBL/GenBank/DDBJ databases">
        <title>Subsurface microbial communities from deep shales in Ohio and West Virginia, USA.</title>
        <authorList>
            <person name="Wrighton K."/>
        </authorList>
    </citation>
    <scope>NUCLEOTIDE SEQUENCE [LARGE SCALE GENOMIC DNA]</scope>
    <source>
        <strain evidence="1 2">MSL9.2</strain>
    </source>
</reference>